<evidence type="ECO:0000256" key="7">
    <source>
        <dbReference type="SAM" id="MobiDB-lite"/>
    </source>
</evidence>
<dbReference type="GO" id="GO:0004252">
    <property type="term" value="F:serine-type endopeptidase activity"/>
    <property type="evidence" value="ECO:0007669"/>
    <property type="project" value="InterPro"/>
</dbReference>
<evidence type="ECO:0000256" key="4">
    <source>
        <dbReference type="ARBA" id="ARBA00022824"/>
    </source>
</evidence>
<organism evidence="10 11">
    <name type="scientific">Crassostrea virginica</name>
    <name type="common">Eastern oyster</name>
    <dbReference type="NCBI Taxonomy" id="6565"/>
    <lineage>
        <taxon>Eukaryota</taxon>
        <taxon>Metazoa</taxon>
        <taxon>Spiralia</taxon>
        <taxon>Lophotrochozoa</taxon>
        <taxon>Mollusca</taxon>
        <taxon>Bivalvia</taxon>
        <taxon>Autobranchia</taxon>
        <taxon>Pteriomorphia</taxon>
        <taxon>Ostreida</taxon>
        <taxon>Ostreoidea</taxon>
        <taxon>Ostreidae</taxon>
        <taxon>Crassostrea</taxon>
    </lineage>
</organism>
<gene>
    <name evidence="11 12" type="primary">LOC111099772</name>
</gene>
<keyword evidence="10" id="KW-1185">Reference proteome</keyword>
<evidence type="ECO:0000256" key="6">
    <source>
        <dbReference type="ARBA" id="ARBA00023136"/>
    </source>
</evidence>
<name>A0A8B8A6Z7_CRAVI</name>
<dbReference type="Pfam" id="PF01694">
    <property type="entry name" value="Rhomboid"/>
    <property type="match status" value="1"/>
</dbReference>
<dbReference type="Gene3D" id="1.20.1540.10">
    <property type="entry name" value="Rhomboid-like"/>
    <property type="match status" value="1"/>
</dbReference>
<keyword evidence="6 8" id="KW-0472">Membrane</keyword>
<dbReference type="PANTHER" id="PTHR45965">
    <property type="entry name" value="INACTIVE RHOMBOID PROTEIN"/>
    <property type="match status" value="1"/>
</dbReference>
<dbReference type="RefSeq" id="XP_022286930.1">
    <property type="nucleotide sequence ID" value="XM_022431222.1"/>
</dbReference>
<feature type="transmembrane region" description="Helical" evidence="8">
    <location>
        <begin position="605"/>
        <end position="623"/>
    </location>
</feature>
<evidence type="ECO:0000256" key="2">
    <source>
        <dbReference type="ARBA" id="ARBA00009045"/>
    </source>
</evidence>
<dbReference type="OrthoDB" id="2146116at2759"/>
<dbReference type="GO" id="GO:0005789">
    <property type="term" value="C:endoplasmic reticulum membrane"/>
    <property type="evidence" value="ECO:0007669"/>
    <property type="project" value="UniProtKB-SubCell"/>
</dbReference>
<dbReference type="InterPro" id="IPR051512">
    <property type="entry name" value="Inactive_Rhomboid"/>
</dbReference>
<feature type="domain" description="Peptidase S54 rhomboid" evidence="9">
    <location>
        <begin position="475"/>
        <end position="623"/>
    </location>
</feature>
<accession>A0A8B8A6Z7</accession>
<keyword evidence="3 8" id="KW-0812">Transmembrane</keyword>
<evidence type="ECO:0000256" key="8">
    <source>
        <dbReference type="SAM" id="Phobius"/>
    </source>
</evidence>
<dbReference type="PANTHER" id="PTHR45965:SF3">
    <property type="entry name" value="INACTIVE RHOMBOID PROTEIN 1"/>
    <property type="match status" value="1"/>
</dbReference>
<feature type="transmembrane region" description="Helical" evidence="8">
    <location>
        <begin position="485"/>
        <end position="504"/>
    </location>
</feature>
<dbReference type="GeneID" id="111099772"/>
<dbReference type="RefSeq" id="XP_022286931.1">
    <property type="nucleotide sequence ID" value="XM_022431223.1"/>
</dbReference>
<dbReference type="KEGG" id="cvn:111099772"/>
<feature type="compositionally biased region" description="Acidic residues" evidence="7">
    <location>
        <begin position="127"/>
        <end position="144"/>
    </location>
</feature>
<evidence type="ECO:0000313" key="12">
    <source>
        <dbReference type="RefSeq" id="XP_022286931.1"/>
    </source>
</evidence>
<reference evidence="11 12" key="1">
    <citation type="submission" date="2025-04" db="UniProtKB">
        <authorList>
            <consortium name="RefSeq"/>
        </authorList>
    </citation>
    <scope>IDENTIFICATION</scope>
    <source>
        <tissue evidence="11 12">Whole sample</tissue>
    </source>
</reference>
<dbReference type="SUPFAM" id="SSF144091">
    <property type="entry name" value="Rhomboid-like"/>
    <property type="match status" value="1"/>
</dbReference>
<dbReference type="GO" id="GO:0042058">
    <property type="term" value="P:regulation of epidermal growth factor receptor signaling pathway"/>
    <property type="evidence" value="ECO:0007669"/>
    <property type="project" value="TreeGrafter"/>
</dbReference>
<feature type="transmembrane region" description="Helical" evidence="8">
    <location>
        <begin position="546"/>
        <end position="567"/>
    </location>
</feature>
<evidence type="ECO:0000256" key="3">
    <source>
        <dbReference type="ARBA" id="ARBA00022692"/>
    </source>
</evidence>
<feature type="transmembrane region" description="Helical" evidence="8">
    <location>
        <begin position="635"/>
        <end position="659"/>
    </location>
</feature>
<feature type="region of interest" description="Disordered" evidence="7">
    <location>
        <begin position="42"/>
        <end position="69"/>
    </location>
</feature>
<evidence type="ECO:0000259" key="9">
    <source>
        <dbReference type="Pfam" id="PF01694"/>
    </source>
</evidence>
<dbReference type="InterPro" id="IPR022764">
    <property type="entry name" value="Peptidase_S54_rhomboid_dom"/>
</dbReference>
<evidence type="ECO:0000313" key="11">
    <source>
        <dbReference type="RefSeq" id="XP_022286930.1"/>
    </source>
</evidence>
<feature type="transmembrane region" description="Helical" evidence="8">
    <location>
        <begin position="224"/>
        <end position="247"/>
    </location>
</feature>
<protein>
    <submittedName>
        <fullName evidence="11 12">Inactive rhomboid protein 1-like</fullName>
    </submittedName>
</protein>
<proteinExistence type="inferred from homology"/>
<feature type="transmembrane region" description="Helical" evidence="8">
    <location>
        <begin position="579"/>
        <end position="599"/>
    </location>
</feature>
<feature type="region of interest" description="Disordered" evidence="7">
    <location>
        <begin position="127"/>
        <end position="159"/>
    </location>
</feature>
<keyword evidence="5 8" id="KW-1133">Transmembrane helix</keyword>
<comment type="similarity">
    <text evidence="2">Belongs to the peptidase S54 family.</text>
</comment>
<evidence type="ECO:0000256" key="5">
    <source>
        <dbReference type="ARBA" id="ARBA00022989"/>
    </source>
</evidence>
<dbReference type="GO" id="GO:0050708">
    <property type="term" value="P:regulation of protein secretion"/>
    <property type="evidence" value="ECO:0007669"/>
    <property type="project" value="TreeGrafter"/>
</dbReference>
<dbReference type="AlphaFoldDB" id="A0A8B8A6Z7"/>
<keyword evidence="4" id="KW-0256">Endoplasmic reticulum</keyword>
<comment type="subcellular location">
    <subcellularLocation>
        <location evidence="1">Endoplasmic reticulum membrane</location>
        <topology evidence="1">Multi-pass membrane protein</topology>
    </subcellularLocation>
</comment>
<evidence type="ECO:0000313" key="10">
    <source>
        <dbReference type="Proteomes" id="UP000694844"/>
    </source>
</evidence>
<feature type="transmembrane region" description="Helical" evidence="8">
    <location>
        <begin position="516"/>
        <end position="534"/>
    </location>
</feature>
<feature type="compositionally biased region" description="Basic residues" evidence="7">
    <location>
        <begin position="58"/>
        <end position="69"/>
    </location>
</feature>
<evidence type="ECO:0000256" key="1">
    <source>
        <dbReference type="ARBA" id="ARBA00004477"/>
    </source>
</evidence>
<sequence length="698" mass="79433">METMFSTAKRSVFDFLGLPNEEELPTESEIEQKRRWQNRRQKTLLFKKSEDQVDHASSGRKKPRKPPKKAVVKMIMDSSASAIGLSKQRPRRIDGDFQSRRSFAPQALEKVAKPQFSKWKYERFFDSDTEEPQDVAESGNEEVDNVMPKQTGKPLDHAEPGDIELEEVDGPKRVGLSRIAQDVVDAEPVLKVLEEDICNLCRGKCLEKNSVIGDDDDDYTNRPYFTYFITFVQTVIMICALAIYGFGPFGVDEVVVQEVVLKPNLALEAEARREFGNMWAGPSKKNLIHLGAKYSPCMRRDPNLEAALAEQREEERSTGCCVRDDGSGCVQTTVHKCSKLISTFVKWNDSSKIDGGYKSGAVCGLDPNHCKSPSSTPPFEWDKKDFTNWPICKETKNVSQSFKGCSQPGSECHMNCDLLGRPCCFGIQGECMITTREHCDFREGYYHDDKFLCSQVNCFEQICGMIPFVYEDRPDQFGRILSASLLHAGIFHLLVTLILQLWIMRRIEQMIGWIRMMIIYISSGCVGTLASAILTPYQVEVGPSGAQFGMLACMYVDLVNQIIINKVSDEDKSEENRHLWYNFGAYSAILFLLFFLGVFPWMDNWSHIFGFIFGMFISLVVMKETDIKKKGITRVHVVLVFGILSLFMFLFLIIMFYAAPLTESTWLQYINCIPFSETFCKNMDVTINRGSTYSKYVK</sequence>
<dbReference type="Proteomes" id="UP000694844">
    <property type="component" value="Chromosome 6"/>
</dbReference>
<dbReference type="InterPro" id="IPR035952">
    <property type="entry name" value="Rhomboid-like_sf"/>
</dbReference>